<dbReference type="EMBL" id="BGPR01061997">
    <property type="protein sequence ID" value="GBO37525.1"/>
    <property type="molecule type" value="Genomic_DNA"/>
</dbReference>
<dbReference type="AlphaFoldDB" id="A0A4Y2WJ63"/>
<organism evidence="2 3">
    <name type="scientific">Araneus ventricosus</name>
    <name type="common">Orbweaver spider</name>
    <name type="synonym">Epeira ventricosa</name>
    <dbReference type="NCBI Taxonomy" id="182803"/>
    <lineage>
        <taxon>Eukaryota</taxon>
        <taxon>Metazoa</taxon>
        <taxon>Ecdysozoa</taxon>
        <taxon>Arthropoda</taxon>
        <taxon>Chelicerata</taxon>
        <taxon>Arachnida</taxon>
        <taxon>Araneae</taxon>
        <taxon>Araneomorphae</taxon>
        <taxon>Entelegynae</taxon>
        <taxon>Araneoidea</taxon>
        <taxon>Araneidae</taxon>
        <taxon>Araneus</taxon>
    </lineage>
</organism>
<evidence type="ECO:0000313" key="3">
    <source>
        <dbReference type="Proteomes" id="UP000499080"/>
    </source>
</evidence>
<name>A0A4Y2WJ63_ARAVE</name>
<dbReference type="Proteomes" id="UP000499080">
    <property type="component" value="Unassembled WGS sequence"/>
</dbReference>
<evidence type="ECO:0000313" key="2">
    <source>
        <dbReference type="EMBL" id="GBO37525.1"/>
    </source>
</evidence>
<gene>
    <name evidence="2" type="ORF">AVEN_233325_1</name>
</gene>
<comment type="caution">
    <text evidence="2">The sequence shown here is derived from an EMBL/GenBank/DDBJ whole genome shotgun (WGS) entry which is preliminary data.</text>
</comment>
<protein>
    <submittedName>
        <fullName evidence="2">Uncharacterized protein</fullName>
    </submittedName>
</protein>
<reference evidence="2 3" key="1">
    <citation type="journal article" date="2019" name="Sci. Rep.">
        <title>Orb-weaving spider Araneus ventricosus genome elucidates the spidroin gene catalogue.</title>
        <authorList>
            <person name="Kono N."/>
            <person name="Nakamura H."/>
            <person name="Ohtoshi R."/>
            <person name="Moran D.A.P."/>
            <person name="Shinohara A."/>
            <person name="Yoshida Y."/>
            <person name="Fujiwara M."/>
            <person name="Mori M."/>
            <person name="Tomita M."/>
            <person name="Arakawa K."/>
        </authorList>
    </citation>
    <scope>NUCLEOTIDE SEQUENCE [LARGE SCALE GENOMIC DNA]</scope>
</reference>
<keyword evidence="3" id="KW-1185">Reference proteome</keyword>
<feature type="region of interest" description="Disordered" evidence="1">
    <location>
        <begin position="19"/>
        <end position="41"/>
    </location>
</feature>
<accession>A0A4Y2WJ63</accession>
<proteinExistence type="predicted"/>
<evidence type="ECO:0000256" key="1">
    <source>
        <dbReference type="SAM" id="MobiDB-lite"/>
    </source>
</evidence>
<sequence length="98" mass="11179">MSRFVVTRGLFLDGSRHFEPWSDDEGDTQAGTHLSKLPHDTRGRTFDPLLRFKVLEARMHGASTFRPQSRDATAGFGHSRRSCGPLTTRPLWEPRIWA</sequence>